<dbReference type="EMBL" id="CAJNNW010009570">
    <property type="protein sequence ID" value="CAE8651065.1"/>
    <property type="molecule type" value="Genomic_DNA"/>
</dbReference>
<evidence type="ECO:0000256" key="1">
    <source>
        <dbReference type="SAM" id="Phobius"/>
    </source>
</evidence>
<protein>
    <recommendedName>
        <fullName evidence="4">Transmembrane protein</fullName>
    </recommendedName>
</protein>
<dbReference type="Proteomes" id="UP000626109">
    <property type="component" value="Unassembled WGS sequence"/>
</dbReference>
<feature type="transmembrane region" description="Helical" evidence="1">
    <location>
        <begin position="35"/>
        <end position="59"/>
    </location>
</feature>
<proteinExistence type="predicted"/>
<gene>
    <name evidence="2" type="ORF">PGLA2088_LOCUS8808</name>
</gene>
<comment type="caution">
    <text evidence="2">The sequence shown here is derived from an EMBL/GenBank/DDBJ whole genome shotgun (WGS) entry which is preliminary data.</text>
</comment>
<evidence type="ECO:0008006" key="4">
    <source>
        <dbReference type="Google" id="ProtNLM"/>
    </source>
</evidence>
<feature type="transmembrane region" description="Helical" evidence="1">
    <location>
        <begin position="71"/>
        <end position="94"/>
    </location>
</feature>
<sequence>MEQVPMIASSEKQTEESSACEVICRVLYGIFAQGVWLLLGGVVGVFAPMVGFLGGTAVLNQPAGGASSAAFGFIAFLTVPPCALVSAGVAFACLVSGQSASNRIKICAFVNCSLFVLVAAWAFFQIERMDRPEQGLSNNNSRFNHNNSNISLIQ</sequence>
<keyword evidence="1" id="KW-0812">Transmembrane</keyword>
<name>A0A813ILB1_POLGL</name>
<dbReference type="AlphaFoldDB" id="A0A813ILB1"/>
<organism evidence="2 3">
    <name type="scientific">Polarella glacialis</name>
    <name type="common">Dinoflagellate</name>
    <dbReference type="NCBI Taxonomy" id="89957"/>
    <lineage>
        <taxon>Eukaryota</taxon>
        <taxon>Sar</taxon>
        <taxon>Alveolata</taxon>
        <taxon>Dinophyceae</taxon>
        <taxon>Suessiales</taxon>
        <taxon>Suessiaceae</taxon>
        <taxon>Polarella</taxon>
    </lineage>
</organism>
<keyword evidence="1" id="KW-0472">Membrane</keyword>
<evidence type="ECO:0000313" key="3">
    <source>
        <dbReference type="Proteomes" id="UP000626109"/>
    </source>
</evidence>
<reference evidence="2" key="1">
    <citation type="submission" date="2021-02" db="EMBL/GenBank/DDBJ databases">
        <authorList>
            <person name="Dougan E. K."/>
            <person name="Rhodes N."/>
            <person name="Thang M."/>
            <person name="Chan C."/>
        </authorList>
    </citation>
    <scope>NUCLEOTIDE SEQUENCE</scope>
</reference>
<evidence type="ECO:0000313" key="2">
    <source>
        <dbReference type="EMBL" id="CAE8651065.1"/>
    </source>
</evidence>
<feature type="transmembrane region" description="Helical" evidence="1">
    <location>
        <begin position="106"/>
        <end position="124"/>
    </location>
</feature>
<accession>A0A813ILB1</accession>
<keyword evidence="1" id="KW-1133">Transmembrane helix</keyword>